<evidence type="ECO:0000256" key="9">
    <source>
        <dbReference type="ARBA" id="ARBA00023098"/>
    </source>
</evidence>
<comment type="subcellular location">
    <subcellularLocation>
        <location evidence="1">Endoplasmic reticulum membrane</location>
        <topology evidence="1">Multi-pass membrane protein</topology>
    </subcellularLocation>
</comment>
<evidence type="ECO:0000313" key="15">
    <source>
        <dbReference type="Proteomes" id="UP001338582"/>
    </source>
</evidence>
<name>A0AAX4HAH3_9ASCO</name>
<dbReference type="Pfam" id="PF03694">
    <property type="entry name" value="Erg28"/>
    <property type="match status" value="1"/>
</dbReference>
<evidence type="ECO:0000256" key="5">
    <source>
        <dbReference type="ARBA" id="ARBA00022824"/>
    </source>
</evidence>
<feature type="transmembrane region" description="Helical" evidence="13">
    <location>
        <begin position="92"/>
        <end position="111"/>
    </location>
</feature>
<feature type="transmembrane region" description="Helical" evidence="13">
    <location>
        <begin position="118"/>
        <end position="135"/>
    </location>
</feature>
<dbReference type="PANTHER" id="PTHR15451">
    <property type="entry name" value="ERGOSTEROL BIOSYNTHETIC PROTEIN 28-RELATED"/>
    <property type="match status" value="1"/>
</dbReference>
<evidence type="ECO:0000256" key="3">
    <source>
        <dbReference type="ARBA" id="ARBA00022516"/>
    </source>
</evidence>
<accession>A0AAX4HAH3</accession>
<dbReference type="RefSeq" id="XP_062877103.1">
    <property type="nucleotide sequence ID" value="XM_063021033.1"/>
</dbReference>
<keyword evidence="3" id="KW-0444">Lipid biosynthesis</keyword>
<evidence type="ECO:0000256" key="4">
    <source>
        <dbReference type="ARBA" id="ARBA00022692"/>
    </source>
</evidence>
<keyword evidence="7 13" id="KW-1133">Transmembrane helix</keyword>
<evidence type="ECO:0000256" key="2">
    <source>
        <dbReference type="ARBA" id="ARBA00005377"/>
    </source>
</evidence>
<evidence type="ECO:0000313" key="14">
    <source>
        <dbReference type="EMBL" id="WPK24720.1"/>
    </source>
</evidence>
<organism evidence="14 15">
    <name type="scientific">Australozyma saopauloensis</name>
    <dbReference type="NCBI Taxonomy" id="291208"/>
    <lineage>
        <taxon>Eukaryota</taxon>
        <taxon>Fungi</taxon>
        <taxon>Dikarya</taxon>
        <taxon>Ascomycota</taxon>
        <taxon>Saccharomycotina</taxon>
        <taxon>Pichiomycetes</taxon>
        <taxon>Metschnikowiaceae</taxon>
        <taxon>Australozyma</taxon>
    </lineage>
</organism>
<dbReference type="KEGG" id="asau:88173069"/>
<evidence type="ECO:0000256" key="12">
    <source>
        <dbReference type="ARBA" id="ARBA00023221"/>
    </source>
</evidence>
<evidence type="ECO:0000256" key="11">
    <source>
        <dbReference type="ARBA" id="ARBA00023166"/>
    </source>
</evidence>
<sequence>MLPFVLLLPPTAPNGGYLPHWILFISVVSVFNSLQNYLIKDVSLTRKVYSAAPEMEVTRLSARTFGTWTFLTAIVRFYGAYNLVGNEQWYNLSMWTFAIAGFHFVSEWLVFRNCKLDSGLAGPLVVASSSLIWMYQQKAYYLGL</sequence>
<evidence type="ECO:0000256" key="10">
    <source>
        <dbReference type="ARBA" id="ARBA00023136"/>
    </source>
</evidence>
<evidence type="ECO:0000256" key="6">
    <source>
        <dbReference type="ARBA" id="ARBA00022955"/>
    </source>
</evidence>
<protein>
    <submittedName>
        <fullName evidence="14">Uncharacterized protein</fullName>
    </submittedName>
</protein>
<keyword evidence="8" id="KW-0756">Sterol biosynthesis</keyword>
<dbReference type="Proteomes" id="UP001338582">
    <property type="component" value="Chromosome 2"/>
</dbReference>
<dbReference type="GO" id="GO:0005789">
    <property type="term" value="C:endoplasmic reticulum membrane"/>
    <property type="evidence" value="ECO:0007669"/>
    <property type="project" value="UniProtKB-SubCell"/>
</dbReference>
<dbReference type="GO" id="GO:0016126">
    <property type="term" value="P:sterol biosynthetic process"/>
    <property type="evidence" value="ECO:0007669"/>
    <property type="project" value="UniProtKB-KW"/>
</dbReference>
<dbReference type="EMBL" id="CP138895">
    <property type="protein sequence ID" value="WPK24720.1"/>
    <property type="molecule type" value="Genomic_DNA"/>
</dbReference>
<comment type="similarity">
    <text evidence="2">Belongs to the ERG28 family.</text>
</comment>
<gene>
    <name evidence="14" type="ORF">PUMCH_002004</name>
</gene>
<keyword evidence="11" id="KW-1207">Sterol metabolism</keyword>
<dbReference type="AlphaFoldDB" id="A0AAX4HAH3"/>
<reference evidence="14 15" key="1">
    <citation type="submission" date="2023-10" db="EMBL/GenBank/DDBJ databases">
        <title>Draft Genome Sequence of Candida saopaulonensis from a very Premature Infant with Sepsis.</title>
        <authorList>
            <person name="Ning Y."/>
            <person name="Dai R."/>
            <person name="Xiao M."/>
            <person name="Xu Y."/>
            <person name="Yan Q."/>
            <person name="Zhang L."/>
        </authorList>
    </citation>
    <scope>NUCLEOTIDE SEQUENCE [LARGE SCALE GENOMIC DNA]</scope>
    <source>
        <strain evidence="14 15">19XY460</strain>
    </source>
</reference>
<dbReference type="InterPro" id="IPR005352">
    <property type="entry name" value="Erg28"/>
</dbReference>
<feature type="transmembrane region" description="Helical" evidence="13">
    <location>
        <begin position="60"/>
        <end position="80"/>
    </location>
</feature>
<proteinExistence type="inferred from homology"/>
<dbReference type="GO" id="GO:0030674">
    <property type="term" value="F:protein-macromolecule adaptor activity"/>
    <property type="evidence" value="ECO:0007669"/>
    <property type="project" value="TreeGrafter"/>
</dbReference>
<keyword evidence="9" id="KW-0443">Lipid metabolism</keyword>
<keyword evidence="5" id="KW-0256">Endoplasmic reticulum</keyword>
<keyword evidence="6" id="KW-0752">Steroid biosynthesis</keyword>
<keyword evidence="10 13" id="KW-0472">Membrane</keyword>
<feature type="transmembrane region" description="Helical" evidence="13">
    <location>
        <begin position="20"/>
        <end position="39"/>
    </location>
</feature>
<evidence type="ECO:0000256" key="7">
    <source>
        <dbReference type="ARBA" id="ARBA00022989"/>
    </source>
</evidence>
<keyword evidence="15" id="KW-1185">Reference proteome</keyword>
<evidence type="ECO:0000256" key="13">
    <source>
        <dbReference type="SAM" id="Phobius"/>
    </source>
</evidence>
<evidence type="ECO:0000256" key="1">
    <source>
        <dbReference type="ARBA" id="ARBA00004477"/>
    </source>
</evidence>
<keyword evidence="4 13" id="KW-0812">Transmembrane</keyword>
<dbReference type="GeneID" id="88173069"/>
<dbReference type="PANTHER" id="PTHR15451:SF19">
    <property type="entry name" value="ERGOSTEROL BIOSYNTHETIC PROTEIN 28 HOMOLOG"/>
    <property type="match status" value="1"/>
</dbReference>
<evidence type="ECO:0000256" key="8">
    <source>
        <dbReference type="ARBA" id="ARBA00023011"/>
    </source>
</evidence>
<keyword evidence="12" id="KW-0753">Steroid metabolism</keyword>